<keyword evidence="3" id="KW-1185">Reference proteome</keyword>
<reference evidence="2 3" key="1">
    <citation type="submission" date="2016-10" db="EMBL/GenBank/DDBJ databases">
        <authorList>
            <person name="de Groot N.N."/>
        </authorList>
    </citation>
    <scope>NUCLEOTIDE SEQUENCE [LARGE SCALE GENOMIC DNA]</scope>
    <source>
        <strain evidence="2 3">Vu-144</strain>
    </source>
</reference>
<dbReference type="STRING" id="551991.SAMN05192529_14114"/>
<dbReference type="RefSeq" id="WP_091401493.1">
    <property type="nucleotide sequence ID" value="NZ_FNQY01000041.1"/>
</dbReference>
<sequence>MRGLVYHNGVLAGYLEKDNHRHYIFKYEDQYFENKAKPPISLSFPKNKKEYQSEHLFPFFFGLLAEGVNKEIQCRLLKIDEKDHFTRLLLTAGEATIGAITIKPEEDVLLRML</sequence>
<accession>A0A1H4D191</accession>
<keyword evidence="2" id="KW-0808">Transferase</keyword>
<proteinExistence type="predicted"/>
<feature type="domain" description="HipA N-terminal subdomain 1" evidence="1">
    <location>
        <begin position="5"/>
        <end position="102"/>
    </location>
</feature>
<evidence type="ECO:0000313" key="2">
    <source>
        <dbReference type="EMBL" id="SEA66351.1"/>
    </source>
</evidence>
<dbReference type="EMBL" id="FNQY01000041">
    <property type="protein sequence ID" value="SEA66351.1"/>
    <property type="molecule type" value="Genomic_DNA"/>
</dbReference>
<dbReference type="NCBIfam" id="TIGR03071">
    <property type="entry name" value="couple_hipA"/>
    <property type="match status" value="1"/>
</dbReference>
<gene>
    <name evidence="2" type="ORF">SAMN05192529_14114</name>
</gene>
<dbReference type="GO" id="GO:0016301">
    <property type="term" value="F:kinase activity"/>
    <property type="evidence" value="ECO:0007669"/>
    <property type="project" value="UniProtKB-KW"/>
</dbReference>
<dbReference type="OrthoDB" id="196808at2"/>
<dbReference type="AlphaFoldDB" id="A0A1H4D191"/>
<dbReference type="Pfam" id="PF13657">
    <property type="entry name" value="Couple_hipA"/>
    <property type="match status" value="1"/>
</dbReference>
<evidence type="ECO:0000313" key="3">
    <source>
        <dbReference type="Proteomes" id="UP000199041"/>
    </source>
</evidence>
<dbReference type="InterPro" id="IPR017508">
    <property type="entry name" value="HipA_N1"/>
</dbReference>
<protein>
    <submittedName>
        <fullName evidence="2">Serine/threonine-protein kinase HipA</fullName>
    </submittedName>
</protein>
<organism evidence="2 3">
    <name type="scientific">Arachidicoccus rhizosphaerae</name>
    <dbReference type="NCBI Taxonomy" id="551991"/>
    <lineage>
        <taxon>Bacteria</taxon>
        <taxon>Pseudomonadati</taxon>
        <taxon>Bacteroidota</taxon>
        <taxon>Chitinophagia</taxon>
        <taxon>Chitinophagales</taxon>
        <taxon>Chitinophagaceae</taxon>
        <taxon>Arachidicoccus</taxon>
    </lineage>
</organism>
<evidence type="ECO:0000259" key="1">
    <source>
        <dbReference type="Pfam" id="PF13657"/>
    </source>
</evidence>
<name>A0A1H4D191_9BACT</name>
<dbReference type="Proteomes" id="UP000199041">
    <property type="component" value="Unassembled WGS sequence"/>
</dbReference>
<keyword evidence="2" id="KW-0418">Kinase</keyword>